<evidence type="ECO:0000256" key="1">
    <source>
        <dbReference type="SAM" id="MobiDB-lite"/>
    </source>
</evidence>
<feature type="region of interest" description="Disordered" evidence="1">
    <location>
        <begin position="14"/>
        <end position="102"/>
    </location>
</feature>
<dbReference type="InterPro" id="IPR043502">
    <property type="entry name" value="DNA/RNA_pol_sf"/>
</dbReference>
<evidence type="ECO:0000313" key="3">
    <source>
        <dbReference type="Proteomes" id="UP000054144"/>
    </source>
</evidence>
<dbReference type="EMBL" id="KN881687">
    <property type="protein sequence ID" value="KIY50106.1"/>
    <property type="molecule type" value="Genomic_DNA"/>
</dbReference>
<name>A0A0D7AFL6_9AGAR</name>
<reference evidence="2 3" key="1">
    <citation type="journal article" date="2015" name="Fungal Genet. Biol.">
        <title>Evolution of novel wood decay mechanisms in Agaricales revealed by the genome sequences of Fistulina hepatica and Cylindrobasidium torrendii.</title>
        <authorList>
            <person name="Floudas D."/>
            <person name="Held B.W."/>
            <person name="Riley R."/>
            <person name="Nagy L.G."/>
            <person name="Koehler G."/>
            <person name="Ransdell A.S."/>
            <person name="Younus H."/>
            <person name="Chow J."/>
            <person name="Chiniquy J."/>
            <person name="Lipzen A."/>
            <person name="Tritt A."/>
            <person name="Sun H."/>
            <person name="Haridas S."/>
            <person name="LaButti K."/>
            <person name="Ohm R.A."/>
            <person name="Kues U."/>
            <person name="Blanchette R.A."/>
            <person name="Grigoriev I.V."/>
            <person name="Minto R.E."/>
            <person name="Hibbett D.S."/>
        </authorList>
    </citation>
    <scope>NUCLEOTIDE SEQUENCE [LARGE SCALE GENOMIC DNA]</scope>
    <source>
        <strain evidence="2 3">ATCC 64428</strain>
    </source>
</reference>
<proteinExistence type="predicted"/>
<gene>
    <name evidence="2" type="ORF">FISHEDRAFT_72026</name>
</gene>
<accession>A0A0D7AFL6</accession>
<feature type="compositionally biased region" description="Polar residues" evidence="1">
    <location>
        <begin position="15"/>
        <end position="26"/>
    </location>
</feature>
<keyword evidence="3" id="KW-1185">Reference proteome</keyword>
<protein>
    <submittedName>
        <fullName evidence="2">Uncharacterized protein</fullName>
    </submittedName>
</protein>
<organism evidence="2 3">
    <name type="scientific">Fistulina hepatica ATCC 64428</name>
    <dbReference type="NCBI Taxonomy" id="1128425"/>
    <lineage>
        <taxon>Eukaryota</taxon>
        <taxon>Fungi</taxon>
        <taxon>Dikarya</taxon>
        <taxon>Basidiomycota</taxon>
        <taxon>Agaricomycotina</taxon>
        <taxon>Agaricomycetes</taxon>
        <taxon>Agaricomycetidae</taxon>
        <taxon>Agaricales</taxon>
        <taxon>Fistulinaceae</taxon>
        <taxon>Fistulina</taxon>
    </lineage>
</organism>
<feature type="compositionally biased region" description="Basic and acidic residues" evidence="1">
    <location>
        <begin position="58"/>
        <end position="71"/>
    </location>
</feature>
<dbReference type="Proteomes" id="UP000054144">
    <property type="component" value="Unassembled WGS sequence"/>
</dbReference>
<evidence type="ECO:0000313" key="2">
    <source>
        <dbReference type="EMBL" id="KIY50106.1"/>
    </source>
</evidence>
<dbReference type="SUPFAM" id="SSF56672">
    <property type="entry name" value="DNA/RNA polymerases"/>
    <property type="match status" value="1"/>
</dbReference>
<sequence length="780" mass="87525">MKNKLPLILRLLSPSCGNSTASNTSEELQKTEAAKEKWRDPHWEEEDLPLQKSSRKQLLADRLSDPKESPMMKKKRFDPARLPWNARKKSRKTDSSTLSPTAVGTEAHTSSILCTIEILEAIHADIKCARANLLISLDAPQFPESQWKKLLNGGTADFDQVLSGIYASTDVKRMTEHISGLEFSFVSTTPSKRVVDYGDWITAFNSFAEAFMFIFPHRGDQLLSTAESLHTTPLSAHELDNSTTYSIPISSSFKTSRFDSSSVLLQASQERPRNLSNWECPLLEESENRVKHHATTSITACAPGWLSPVTTPTSAQSVKQKGMWRGVSLLWHDATEDDLLPAKEFLAETTLAMCPVPTPLANELSNATMLTTIAEHPHLFPIVMPVNVDRLEDLLHEHPNHNLVQSVCWSLRQGFWPWAETANHSYPATYDNAEGYRTLTNPAHLAFMRQQCAAEAAAGRFSQPFGPDLLPGMYVVPVWVVPQPHSTGLRLVIDHSAGRYSLNSMIPKAECTVHLDGLQQLGEALIAVRIRQTVVLDAERCMDFDNDFGGGGSGRVWSIFFALVLWITTFIKFILDLFAYVDDSFSWDFADNLVLYEPYQDWYLAKQVTLLQLWDELGIPHEKRKQEWGSSLTIIGLLVNAADMTIMMPDQSRHDLIAALRAFAVPKHRRPLVEFQRLSGWVNWALNVYVLLCPGLNTLYAKIRNKSQPWQSLWVSKALCGELLWIANHLETSMGVHMLKSHKWTSADADVVIFTDACPSGMSFYVPALNLGFQCSTDDV</sequence>
<dbReference type="OrthoDB" id="3254233at2759"/>
<dbReference type="AlphaFoldDB" id="A0A0D7AFL6"/>
<feature type="compositionally biased region" description="Basic and acidic residues" evidence="1">
    <location>
        <begin position="27"/>
        <end position="42"/>
    </location>
</feature>